<evidence type="ECO:0000256" key="3">
    <source>
        <dbReference type="SAM" id="MobiDB-lite"/>
    </source>
</evidence>
<feature type="domain" description="Filamentous haemagglutinin FhaB/tRNA nuclease CdiA-like TPS" evidence="4">
    <location>
        <begin position="25"/>
        <end position="141"/>
    </location>
</feature>
<dbReference type="RefSeq" id="WP_207689826.1">
    <property type="nucleotide sequence ID" value="NZ_CP061799.1"/>
</dbReference>
<feature type="coiled-coil region" evidence="2">
    <location>
        <begin position="1165"/>
        <end position="1192"/>
    </location>
</feature>
<keyword evidence="6" id="KW-1185">Reference proteome</keyword>
<reference evidence="5" key="1">
    <citation type="journal article" date="2021" name="Microb. Physiol.">
        <title>Proteogenomic Insights into the Physiology of Marine, Sulfate-Reducing, Filamentous Desulfonema limicola and Desulfonema magnum.</title>
        <authorList>
            <person name="Schnaars V."/>
            <person name="Wohlbrand L."/>
            <person name="Scheve S."/>
            <person name="Hinrichs C."/>
            <person name="Reinhardt R."/>
            <person name="Rabus R."/>
        </authorList>
    </citation>
    <scope>NUCLEOTIDE SEQUENCE</scope>
    <source>
        <strain evidence="5">5ac10</strain>
    </source>
</reference>
<dbReference type="InterPro" id="IPR024983">
    <property type="entry name" value="CHAT_dom"/>
</dbReference>
<evidence type="ECO:0000313" key="5">
    <source>
        <dbReference type="EMBL" id="QTA77906.1"/>
    </source>
</evidence>
<dbReference type="Gene3D" id="2.160.20.10">
    <property type="entry name" value="Single-stranded right-handed beta-helix, Pectin lyase-like"/>
    <property type="match status" value="2"/>
</dbReference>
<dbReference type="InterPro" id="IPR011990">
    <property type="entry name" value="TPR-like_helical_dom_sf"/>
</dbReference>
<dbReference type="PROSITE" id="PS50005">
    <property type="entry name" value="TPR"/>
    <property type="match status" value="1"/>
</dbReference>
<dbReference type="PANTHER" id="PTHR10098">
    <property type="entry name" value="RAPSYN-RELATED"/>
    <property type="match status" value="1"/>
</dbReference>
<feature type="repeat" description="TPR" evidence="1">
    <location>
        <begin position="854"/>
        <end position="887"/>
    </location>
</feature>
<dbReference type="SUPFAM" id="SSF48452">
    <property type="entry name" value="TPR-like"/>
    <property type="match status" value="2"/>
</dbReference>
<dbReference type="Gene3D" id="1.25.40.10">
    <property type="entry name" value="Tetratricopeptide repeat domain"/>
    <property type="match status" value="2"/>
</dbReference>
<dbReference type="Pfam" id="PF05860">
    <property type="entry name" value="TPS"/>
    <property type="match status" value="1"/>
</dbReference>
<feature type="region of interest" description="Disordered" evidence="3">
    <location>
        <begin position="666"/>
        <end position="687"/>
    </location>
</feature>
<dbReference type="SUPFAM" id="SSF51126">
    <property type="entry name" value="Pectin lyase-like"/>
    <property type="match status" value="2"/>
</dbReference>
<dbReference type="InterPro" id="IPR019734">
    <property type="entry name" value="TPR_rpt"/>
</dbReference>
<proteinExistence type="predicted"/>
<dbReference type="EMBL" id="CP061799">
    <property type="protein sequence ID" value="QTA77906.1"/>
    <property type="molecule type" value="Genomic_DNA"/>
</dbReference>
<dbReference type="InterPro" id="IPR012334">
    <property type="entry name" value="Pectin_lyas_fold"/>
</dbReference>
<sequence length="1457" mass="159333">MKFKIYLIVFHIILLSFIPIHAQVSLDGTIGNSGTIDLKGPDFDIRPEYGHLAGTNLFHSFQSFNIGENESAAFRGPAFVENIISRVTGGEISLIAGTLRSAISGADLYFLNPAGVMFGPNANLDVSGSFHVSTADYLKMGGNEKFYSMPHDGELLSISEPSAFGFLDNTIEPIVFDSCNIEFPGETLSIIGGDIRITAADITNQKGRLNLMSAASPGEIRLFSDETGADVSSLANLGNINIIGNDEGEKSEIYVRQNSIFIRAGQFIADNSNIFADISFSLETRSSSVFDIQADTVEIRNGTHLSTDTFGKTNGPDITIRAKESLDIADSEIRIGSVNFTASGNAGKLSLLAKDVILSNTNIKSESKDGSTGKAGDVNIAATESITMTDSVIDTFTTGTGNAGTVKIEADTVSLKEGTEIQAYTLGKGSAGKIFIAAGDSISLEKDASVNTETFHQGEAGEIELKASRIQFSDTASVSSSSKSEYKEGQAGTIIIRDGGSVSLQDDSSLRTKTQGPAKAGDIFITNIKNLQIEDNASISSASGKDDSSDDSGRLLGDAGTISINVTDSIRLFGSGSVTTDAESSGGGEIVINAKNTVNLKGGLITSSVSMGTEGGGDISIGNKDTQESPAFVILQQGQIRANADEGDGGAIFIITDNYIKSPDSVVDASSKRGNDGTIDIETPDTDVTGSLTTLPSQPLDAGKWIVTPCARRTIEDISRFVIKQRDGLPMNFDDILAVGSELLTVNNEQHRLAAEKGDYSEIIRLLEKEEPNLENAPLLSYAYMTLGHFQKAAGILNAVLPLAEQSKYPAQKSLFYSSFGDLLLILDNMEGAITYTKKSLKEARQSDNRLIIASVLNNLGNLRIKGRNYSGALQAYKEAFDLAENSDIKSKLLINTARTQLAMEEYQDAAASIKNAVEQIENQPDTFNKAANLISLSLTALKIGNYLKTEIVEDREQWLTQAAAIGETIENSRIISCAYGYLGQYYEDTQQVSDALKMTGKAIFFAGQGYFPEILYRWQWQMGRLLKNENTQQAFKFYQSAIDTLNPIRMEFFTGFRETKNTFETDVKPLYTQLAQLLMEQPENNNAETSDFLACAGDTMEMLKKAELQDFYRDECLETRQTEETKAKIPAKTAVIYPILLPDHLSLLLIFHDSMKQIKVQVTAEKLKQTAKRLRENLESWEENYKDDAKQLYDWLIRPAQNEFISQNIDTLIIVPDSSLSLIPFAALHSGEHFLIEEYAMGTVPSLKLTNTRQTVERRQILLNGLSEAREGFVPLKNVRNELEYIGNITESKIFIDKDFTTANLEKEMQNQDYDILHLATHAVFGDKPEDTFLLTYDGRLTLDGLERLMGLKKYQEKQLDMLTLSACETAAGNERAAFGLAGVAIRAGAKSALATLWKVDDAAASQIIKEFYAQYMTTDISKAKALQNAQKKLIRQKQFEHPVFWAPFLMIGNWM</sequence>
<evidence type="ECO:0000256" key="1">
    <source>
        <dbReference type="PROSITE-ProRule" id="PRU00339"/>
    </source>
</evidence>
<gene>
    <name evidence="5" type="ORF">dnl_01050</name>
</gene>
<dbReference type="Pfam" id="PF12770">
    <property type="entry name" value="CHAT"/>
    <property type="match status" value="1"/>
</dbReference>
<keyword evidence="1" id="KW-0802">TPR repeat</keyword>
<dbReference type="InterPro" id="IPR008638">
    <property type="entry name" value="FhaB/CdiA-like_TPS"/>
</dbReference>
<organism evidence="5 6">
    <name type="scientific">Desulfonema limicola</name>
    <dbReference type="NCBI Taxonomy" id="45656"/>
    <lineage>
        <taxon>Bacteria</taxon>
        <taxon>Pseudomonadati</taxon>
        <taxon>Thermodesulfobacteriota</taxon>
        <taxon>Desulfobacteria</taxon>
        <taxon>Desulfobacterales</taxon>
        <taxon>Desulfococcaceae</taxon>
        <taxon>Desulfonema</taxon>
    </lineage>
</organism>
<keyword evidence="2" id="KW-0175">Coiled coil</keyword>
<dbReference type="SMART" id="SM00028">
    <property type="entry name" value="TPR"/>
    <property type="match status" value="4"/>
</dbReference>
<evidence type="ECO:0000313" key="6">
    <source>
        <dbReference type="Proteomes" id="UP000663720"/>
    </source>
</evidence>
<name>A0A975GE56_9BACT</name>
<dbReference type="KEGG" id="dli:dnl_01050"/>
<evidence type="ECO:0000259" key="4">
    <source>
        <dbReference type="SMART" id="SM00912"/>
    </source>
</evidence>
<dbReference type="NCBIfam" id="TIGR01901">
    <property type="entry name" value="adhes_NPXG"/>
    <property type="match status" value="1"/>
</dbReference>
<accession>A0A975GE56</accession>
<dbReference type="SMART" id="SM00912">
    <property type="entry name" value="Haemagg_act"/>
    <property type="match status" value="1"/>
</dbReference>
<dbReference type="InterPro" id="IPR011050">
    <property type="entry name" value="Pectin_lyase_fold/virulence"/>
</dbReference>
<evidence type="ECO:0000256" key="2">
    <source>
        <dbReference type="SAM" id="Coils"/>
    </source>
</evidence>
<dbReference type="Proteomes" id="UP000663720">
    <property type="component" value="Chromosome"/>
</dbReference>
<protein>
    <submittedName>
        <fullName evidence="5">Filamentous hemagglutinin family N-terminal domain-containing protein, CHAT domain-containing</fullName>
    </submittedName>
</protein>